<dbReference type="GO" id="GO:0030414">
    <property type="term" value="F:peptidase inhibitor activity"/>
    <property type="evidence" value="ECO:0007669"/>
    <property type="project" value="UniProtKB-KW"/>
</dbReference>
<organism evidence="5">
    <name type="scientific">Aedes albopictus</name>
    <name type="common">Asian tiger mosquito</name>
    <name type="synonym">Stegomyia albopicta</name>
    <dbReference type="NCBI Taxonomy" id="7160"/>
    <lineage>
        <taxon>Eukaryota</taxon>
        <taxon>Metazoa</taxon>
        <taxon>Ecdysozoa</taxon>
        <taxon>Arthropoda</taxon>
        <taxon>Hexapoda</taxon>
        <taxon>Insecta</taxon>
        <taxon>Pterygota</taxon>
        <taxon>Neoptera</taxon>
        <taxon>Endopterygota</taxon>
        <taxon>Diptera</taxon>
        <taxon>Nematocera</taxon>
        <taxon>Culicoidea</taxon>
        <taxon>Culicidae</taxon>
        <taxon>Culicinae</taxon>
        <taxon>Aedini</taxon>
        <taxon>Aedes</taxon>
        <taxon>Stegomyia</taxon>
    </lineage>
</organism>
<dbReference type="AlphaFoldDB" id="A0A1W7R7M7"/>
<dbReference type="InterPro" id="IPR002919">
    <property type="entry name" value="TIL_dom"/>
</dbReference>
<dbReference type="InterPro" id="IPR036084">
    <property type="entry name" value="Ser_inhib-like_sf"/>
</dbReference>
<evidence type="ECO:0000256" key="3">
    <source>
        <dbReference type="SAM" id="SignalP"/>
    </source>
</evidence>
<evidence type="ECO:0000256" key="1">
    <source>
        <dbReference type="ARBA" id="ARBA00022690"/>
    </source>
</evidence>
<feature type="signal peptide" evidence="3">
    <location>
        <begin position="1"/>
        <end position="19"/>
    </location>
</feature>
<protein>
    <submittedName>
        <fullName evidence="5">Putative til domain-containing cysteine-rich salivary secreted peptide</fullName>
    </submittedName>
</protein>
<dbReference type="Gene3D" id="2.10.25.10">
    <property type="entry name" value="Laminin"/>
    <property type="match status" value="1"/>
</dbReference>
<keyword evidence="2" id="KW-1015">Disulfide bond</keyword>
<dbReference type="SUPFAM" id="SSF57567">
    <property type="entry name" value="Serine protease inhibitors"/>
    <property type="match status" value="1"/>
</dbReference>
<sequence length="88" mass="9744">MKIFLTVLCIVVITSSASAAPQYSSECSDPNTEYLECGSACPLTCRNMNRNFMCITVCRSGCFCRKGLVRNEDNKCIEPSHCLIPMHS</sequence>
<dbReference type="CDD" id="cd19941">
    <property type="entry name" value="TIL"/>
    <property type="match status" value="1"/>
</dbReference>
<dbReference type="PANTHER" id="PTHR23259">
    <property type="entry name" value="RIDDLE"/>
    <property type="match status" value="1"/>
</dbReference>
<dbReference type="Pfam" id="PF01826">
    <property type="entry name" value="TIL"/>
    <property type="match status" value="1"/>
</dbReference>
<dbReference type="EMBL" id="GEHC01000499">
    <property type="protein sequence ID" value="JAV47146.1"/>
    <property type="molecule type" value="Transcribed_RNA"/>
</dbReference>
<evidence type="ECO:0000313" key="5">
    <source>
        <dbReference type="EMBL" id="JAV47146.1"/>
    </source>
</evidence>
<feature type="chain" id="PRO_5012709894" evidence="3">
    <location>
        <begin position="20"/>
        <end position="88"/>
    </location>
</feature>
<evidence type="ECO:0000256" key="2">
    <source>
        <dbReference type="ARBA" id="ARBA00023157"/>
    </source>
</evidence>
<name>A0A1W7R7M7_AEDAL</name>
<dbReference type="PANTHER" id="PTHR23259:SF70">
    <property type="entry name" value="ACCESSORY GLAND PROTEIN ACP62F-RELATED"/>
    <property type="match status" value="1"/>
</dbReference>
<reference evidence="5" key="1">
    <citation type="submission" date="2016-03" db="EMBL/GenBank/DDBJ databases">
        <title>RNAseq analyses of the sensorial organs of adult female Aedes albopictus.</title>
        <authorList>
            <person name="Fabrizio L."/>
            <person name="Ribeiro J.M."/>
            <person name="Arca B."/>
        </authorList>
    </citation>
    <scope>NUCLEOTIDE SEQUENCE</scope>
</reference>
<feature type="domain" description="TIL" evidence="4">
    <location>
        <begin position="29"/>
        <end position="82"/>
    </location>
</feature>
<accession>A0A1W7R7M7</accession>
<evidence type="ECO:0000259" key="4">
    <source>
        <dbReference type="Pfam" id="PF01826"/>
    </source>
</evidence>
<keyword evidence="1" id="KW-0646">Protease inhibitor</keyword>
<keyword evidence="3" id="KW-0732">Signal</keyword>
<proteinExistence type="predicted"/>
<dbReference type="InterPro" id="IPR051368">
    <property type="entry name" value="SerProtInhib-TIL_Domain"/>
</dbReference>